<accession>A0A0B8T3R1</accession>
<evidence type="ECO:0000313" key="3">
    <source>
        <dbReference type="EMBL" id="KGE16212.1"/>
    </source>
</evidence>
<protein>
    <submittedName>
        <fullName evidence="3">Family 2 glycosyl transferase</fullName>
    </submittedName>
</protein>
<dbReference type="SUPFAM" id="SSF53448">
    <property type="entry name" value="Nucleotide-diphospho-sugar transferases"/>
    <property type="match status" value="1"/>
</dbReference>
<dbReference type="PATRIC" id="fig|1229276.3.peg.49"/>
<keyword evidence="4" id="KW-1185">Reference proteome</keyword>
<evidence type="ECO:0000313" key="4">
    <source>
        <dbReference type="Proteomes" id="UP000031802"/>
    </source>
</evidence>
<dbReference type="GO" id="GO:0016740">
    <property type="term" value="F:transferase activity"/>
    <property type="evidence" value="ECO:0007669"/>
    <property type="project" value="UniProtKB-KW"/>
</dbReference>
<dbReference type="Pfam" id="PF00535">
    <property type="entry name" value="Glycos_transf_2"/>
    <property type="match status" value="1"/>
</dbReference>
<gene>
    <name evidence="3" type="ORF">DI53_0045</name>
</gene>
<dbReference type="Proteomes" id="UP000031802">
    <property type="component" value="Unassembled WGS sequence"/>
</dbReference>
<evidence type="ECO:0000256" key="1">
    <source>
        <dbReference type="SAM" id="Phobius"/>
    </source>
</evidence>
<feature type="transmembrane region" description="Helical" evidence="1">
    <location>
        <begin position="332"/>
        <end position="352"/>
    </location>
</feature>
<dbReference type="InterPro" id="IPR029044">
    <property type="entry name" value="Nucleotide-diphossugar_trans"/>
</dbReference>
<feature type="transmembrane region" description="Helical" evidence="1">
    <location>
        <begin position="6"/>
        <end position="25"/>
    </location>
</feature>
<dbReference type="CDD" id="cd00761">
    <property type="entry name" value="Glyco_tranf_GTA_type"/>
    <property type="match status" value="1"/>
</dbReference>
<organism evidence="3 4">
    <name type="scientific">Sphingobacterium deserti</name>
    <dbReference type="NCBI Taxonomy" id="1229276"/>
    <lineage>
        <taxon>Bacteria</taxon>
        <taxon>Pseudomonadati</taxon>
        <taxon>Bacteroidota</taxon>
        <taxon>Sphingobacteriia</taxon>
        <taxon>Sphingobacteriales</taxon>
        <taxon>Sphingobacteriaceae</taxon>
        <taxon>Sphingobacterium</taxon>
    </lineage>
</organism>
<reference evidence="4" key="1">
    <citation type="submission" date="2014-04" db="EMBL/GenBank/DDBJ databases">
        <title>Whole-Genome optical mapping and complete genome sequence of Sphingobacterium deserti sp. nov., a new spaces isolated from desert in the west of China.</title>
        <authorList>
            <person name="Teng C."/>
            <person name="Zhou Z."/>
            <person name="Li X."/>
            <person name="Chen M."/>
            <person name="Lin M."/>
            <person name="Wang L."/>
            <person name="Su S."/>
            <person name="Zhang C."/>
            <person name="Zhang W."/>
        </authorList>
    </citation>
    <scope>NUCLEOTIDE SEQUENCE [LARGE SCALE GENOMIC DNA]</scope>
    <source>
        <strain evidence="4">ACCC05744</strain>
    </source>
</reference>
<name>A0A0B8T3R1_9SPHI</name>
<dbReference type="STRING" id="1229276.DI53_0045"/>
<dbReference type="EMBL" id="JJMU01000001">
    <property type="protein sequence ID" value="KGE16212.1"/>
    <property type="molecule type" value="Genomic_DNA"/>
</dbReference>
<feature type="transmembrane region" description="Helical" evidence="1">
    <location>
        <begin position="293"/>
        <end position="312"/>
    </location>
</feature>
<keyword evidence="3" id="KW-0808">Transferase</keyword>
<proteinExistence type="predicted"/>
<keyword evidence="1" id="KW-1133">Transmembrane helix</keyword>
<dbReference type="AlphaFoldDB" id="A0A0B8T3R1"/>
<dbReference type="PANTHER" id="PTHR43646:SF3">
    <property type="entry name" value="SLR1566 PROTEIN"/>
    <property type="match status" value="1"/>
</dbReference>
<feature type="domain" description="Glycosyltransferase 2-like" evidence="2">
    <location>
        <begin position="42"/>
        <end position="153"/>
    </location>
</feature>
<dbReference type="InterPro" id="IPR001173">
    <property type="entry name" value="Glyco_trans_2-like"/>
</dbReference>
<sequence>MAVTLIAYLFIFFILQFAVAAYNYYRKPLLPHCTKSSKAKISILIPARNEARSLPFLLESLKQQSYPDFEIIILDDESNDGTAEIALQYANSFDNFTVIKGKPLPAGWTGKNFACAQLAEKASGDYLLFLDADIVTRPQLLASLAQAMSHDKLTLLSIVPQQQLMTLGEKVSVPLMNHMLLTLLPLPLVSEHEMPVFAAACGQVMCFNAHKYHTYQFHERVRTEIVEDLCIMRTVKQLSQKGKTLMGNKLVGCRMYKGYLEAVNGFGKNFLGPFNDKIALFLTYMLPMVFGPLLVWCLTGTIGFLTLCAILFGTRILTSLLANEDVLTNVVLLPITLFNLFIIGSTAIYIHLSGRGKWKGRTIRKAPVLRYPSDGKLSA</sequence>
<dbReference type="OrthoDB" id="9815829at2"/>
<evidence type="ECO:0000259" key="2">
    <source>
        <dbReference type="Pfam" id="PF00535"/>
    </source>
</evidence>
<keyword evidence="1" id="KW-0812">Transmembrane</keyword>
<keyword evidence="1" id="KW-0472">Membrane</keyword>
<reference evidence="3 4" key="2">
    <citation type="journal article" date="2015" name="PLoS ONE">
        <title>Whole-Genome Optical Mapping and Finished Genome Sequence of Sphingobacterium deserti sp. nov., a New Species Isolated from the Western Desert of China.</title>
        <authorList>
            <person name="Teng C."/>
            <person name="Zhou Z."/>
            <person name="Molnar I."/>
            <person name="Li X."/>
            <person name="Tang R."/>
            <person name="Chen M."/>
            <person name="Wang L."/>
            <person name="Su S."/>
            <person name="Zhang W."/>
            <person name="Lin M."/>
        </authorList>
    </citation>
    <scope>NUCLEOTIDE SEQUENCE [LARGE SCALE GENOMIC DNA]</scope>
    <source>
        <strain evidence="4">ACCC05744</strain>
    </source>
</reference>
<comment type="caution">
    <text evidence="3">The sequence shown here is derived from an EMBL/GenBank/DDBJ whole genome shotgun (WGS) entry which is preliminary data.</text>
</comment>
<dbReference type="Gene3D" id="3.90.550.10">
    <property type="entry name" value="Spore Coat Polysaccharide Biosynthesis Protein SpsA, Chain A"/>
    <property type="match status" value="1"/>
</dbReference>
<dbReference type="eggNOG" id="COG1215">
    <property type="taxonomic scope" value="Bacteria"/>
</dbReference>
<dbReference type="PANTHER" id="PTHR43646">
    <property type="entry name" value="GLYCOSYLTRANSFERASE"/>
    <property type="match status" value="1"/>
</dbReference>
<dbReference type="RefSeq" id="WP_052071897.1">
    <property type="nucleotide sequence ID" value="NZ_JJMU01000001.1"/>
</dbReference>